<evidence type="ECO:0000313" key="8">
    <source>
        <dbReference type="EMBL" id="KAF1763261.1"/>
    </source>
</evidence>
<dbReference type="EMBL" id="WUAV01000003">
    <property type="protein sequence ID" value="KAF1763261.1"/>
    <property type="molecule type" value="Genomic_DNA"/>
</dbReference>
<feature type="domain" description="T-box" evidence="7">
    <location>
        <begin position="140"/>
        <end position="316"/>
    </location>
</feature>
<dbReference type="GO" id="GO:0000981">
    <property type="term" value="F:DNA-binding transcription factor activity, RNA polymerase II-specific"/>
    <property type="evidence" value="ECO:0007669"/>
    <property type="project" value="TreeGrafter"/>
</dbReference>
<reference evidence="8 9" key="1">
    <citation type="submission" date="2019-12" db="EMBL/GenBank/DDBJ databases">
        <title>Chromosome-level assembly of the Caenorhabditis remanei genome.</title>
        <authorList>
            <person name="Teterina A.A."/>
            <person name="Willis J.H."/>
            <person name="Phillips P.C."/>
        </authorList>
    </citation>
    <scope>NUCLEOTIDE SEQUENCE [LARGE SCALE GENOMIC DNA]</scope>
    <source>
        <strain evidence="8 9">PX506</strain>
        <tissue evidence="8">Whole organism</tissue>
    </source>
</reference>
<dbReference type="CDD" id="cd00182">
    <property type="entry name" value="T-box"/>
    <property type="match status" value="1"/>
</dbReference>
<dbReference type="InterPro" id="IPR008967">
    <property type="entry name" value="p53-like_TF_DNA-bd_sf"/>
</dbReference>
<name>A0A6A5H8U8_CAERE</name>
<gene>
    <name evidence="8" type="ORF">GCK72_011527</name>
</gene>
<dbReference type="GeneID" id="9802421"/>
<dbReference type="GO" id="GO:0001708">
    <property type="term" value="P:cell fate specification"/>
    <property type="evidence" value="ECO:0007669"/>
    <property type="project" value="TreeGrafter"/>
</dbReference>
<dbReference type="RefSeq" id="XP_053588092.1">
    <property type="nucleotide sequence ID" value="XM_053728515.1"/>
</dbReference>
<evidence type="ECO:0000256" key="6">
    <source>
        <dbReference type="SAM" id="MobiDB-lite"/>
    </source>
</evidence>
<feature type="compositionally biased region" description="Polar residues" evidence="6">
    <location>
        <begin position="322"/>
        <end position="346"/>
    </location>
</feature>
<evidence type="ECO:0000256" key="5">
    <source>
        <dbReference type="PROSITE-ProRule" id="PRU00201"/>
    </source>
</evidence>
<feature type="region of interest" description="Disordered" evidence="6">
    <location>
        <begin position="51"/>
        <end position="78"/>
    </location>
</feature>
<keyword evidence="1" id="KW-0805">Transcription regulation</keyword>
<dbReference type="GO" id="GO:0045893">
    <property type="term" value="P:positive regulation of DNA-templated transcription"/>
    <property type="evidence" value="ECO:0007669"/>
    <property type="project" value="InterPro"/>
</dbReference>
<evidence type="ECO:0000256" key="3">
    <source>
        <dbReference type="ARBA" id="ARBA00023163"/>
    </source>
</evidence>
<feature type="region of interest" description="Disordered" evidence="6">
    <location>
        <begin position="316"/>
        <end position="348"/>
    </location>
</feature>
<evidence type="ECO:0000256" key="2">
    <source>
        <dbReference type="ARBA" id="ARBA00023125"/>
    </source>
</evidence>
<dbReference type="GO" id="GO:0005634">
    <property type="term" value="C:nucleus"/>
    <property type="evidence" value="ECO:0007669"/>
    <property type="project" value="UniProtKB-SubCell"/>
</dbReference>
<dbReference type="Gene3D" id="2.60.40.820">
    <property type="entry name" value="Transcription factor, T-box"/>
    <property type="match status" value="1"/>
</dbReference>
<sequence>MYGLPAGKSENSGIPKNSENSTKYAVEIVENSLTDNITEIIGNPEDVEVIDGNYSGNETKPRTARKYSGGHSHHHSYSGSHHHYGGYGIHHYGGYGIHHLHHHYYSSYSPSYYYSYYSPSYYGSYYYGYENSRMTIHVALLDKALWREFDAQCNEMIITKIGRNLFPILEVSFKGLNEHLHYRIGVTMEPTVIQKLKFTGGRWEKLDVMEDMVQSNEVFYVKSGRELLQRGLKLEKLKLTNSKDALQKSDQMIRVQSMRQYVPVLNIYEATPTGATVHVGRFPFVEAKFIAVTAYQSEQVKCLKVQKNKFAQGFRESVKAPPTSTKRPHSTVSANSSPDSTLSDGSEISVKKGRSEVYQAPPTPTANQYYQFQTVQNFQPSFQQNFGHHHGFDTAAGYWNPPPLQYDFTMGHSNMYGYQWNA</sequence>
<proteinExistence type="predicted"/>
<dbReference type="GO" id="GO:0000978">
    <property type="term" value="F:RNA polymerase II cis-regulatory region sequence-specific DNA binding"/>
    <property type="evidence" value="ECO:0007669"/>
    <property type="project" value="InterPro"/>
</dbReference>
<dbReference type="GO" id="GO:0000785">
    <property type="term" value="C:chromatin"/>
    <property type="evidence" value="ECO:0007669"/>
    <property type="project" value="TreeGrafter"/>
</dbReference>
<dbReference type="AlphaFoldDB" id="A0A6A5H8U8"/>
<dbReference type="PANTHER" id="PTHR11267">
    <property type="entry name" value="T-BOX PROTEIN-RELATED"/>
    <property type="match status" value="1"/>
</dbReference>
<dbReference type="SMART" id="SM00425">
    <property type="entry name" value="TBOX"/>
    <property type="match status" value="1"/>
</dbReference>
<dbReference type="PRINTS" id="PR00937">
    <property type="entry name" value="TBOX"/>
</dbReference>
<dbReference type="PANTHER" id="PTHR11267:SF202">
    <property type="entry name" value="T-BOX DOMAIN-CONTAINING PROTEIN"/>
    <property type="match status" value="1"/>
</dbReference>
<dbReference type="InterPro" id="IPR036960">
    <property type="entry name" value="T-box_sf"/>
</dbReference>
<dbReference type="CTD" id="9802421"/>
<comment type="caution">
    <text evidence="5">Lacks conserved residue(s) required for the propagation of feature annotation.</text>
</comment>
<dbReference type="KEGG" id="crq:GCK72_011527"/>
<dbReference type="Pfam" id="PF00907">
    <property type="entry name" value="T-box"/>
    <property type="match status" value="1"/>
</dbReference>
<keyword evidence="4 5" id="KW-0539">Nucleus</keyword>
<dbReference type="SUPFAM" id="SSF49417">
    <property type="entry name" value="p53-like transcription factors"/>
    <property type="match status" value="1"/>
</dbReference>
<organism evidence="8 9">
    <name type="scientific">Caenorhabditis remanei</name>
    <name type="common">Caenorhabditis vulgaris</name>
    <dbReference type="NCBI Taxonomy" id="31234"/>
    <lineage>
        <taxon>Eukaryota</taxon>
        <taxon>Metazoa</taxon>
        <taxon>Ecdysozoa</taxon>
        <taxon>Nematoda</taxon>
        <taxon>Chromadorea</taxon>
        <taxon>Rhabditida</taxon>
        <taxon>Rhabditina</taxon>
        <taxon>Rhabditomorpha</taxon>
        <taxon>Rhabditoidea</taxon>
        <taxon>Rhabditidae</taxon>
        <taxon>Peloderinae</taxon>
        <taxon>Caenorhabditis</taxon>
    </lineage>
</organism>
<dbReference type="InterPro" id="IPR046360">
    <property type="entry name" value="T-box_DNA-bd"/>
</dbReference>
<evidence type="ECO:0000256" key="1">
    <source>
        <dbReference type="ARBA" id="ARBA00023015"/>
    </source>
</evidence>
<keyword evidence="2 5" id="KW-0238">DNA-binding</keyword>
<comment type="caution">
    <text evidence="8">The sequence shown here is derived from an EMBL/GenBank/DDBJ whole genome shotgun (WGS) entry which is preliminary data.</text>
</comment>
<evidence type="ECO:0000256" key="4">
    <source>
        <dbReference type="ARBA" id="ARBA00023242"/>
    </source>
</evidence>
<keyword evidence="3" id="KW-0804">Transcription</keyword>
<protein>
    <recommendedName>
        <fullName evidence="7">T-box domain-containing protein</fullName>
    </recommendedName>
</protein>
<evidence type="ECO:0000259" key="7">
    <source>
        <dbReference type="PROSITE" id="PS50252"/>
    </source>
</evidence>
<evidence type="ECO:0000313" key="9">
    <source>
        <dbReference type="Proteomes" id="UP000483820"/>
    </source>
</evidence>
<comment type="subcellular location">
    <subcellularLocation>
        <location evidence="5">Nucleus</location>
    </subcellularLocation>
</comment>
<dbReference type="InterPro" id="IPR001699">
    <property type="entry name" value="TF_T-box"/>
</dbReference>
<dbReference type="PROSITE" id="PS50252">
    <property type="entry name" value="TBOX_3"/>
    <property type="match status" value="1"/>
</dbReference>
<accession>A0A6A5H8U8</accession>
<dbReference type="Proteomes" id="UP000483820">
    <property type="component" value="Chromosome III"/>
</dbReference>